<sequence>MAQAGGLQSLLVCPPGSYRSADGGAAHDAEHALRRHWKRLHALGYRPRSTSPAAARRAAARGFVTYESPLWPRPAYCERRHGIRTIVDEPPGTCEPNGAVCDKYRISREYKFVWRHAFKAGVSSLSPYLSCNMLAMPAAGLLRQLPAPIPGYLHVGSARDPLLRFISAFQEVYFRLRLRPTGPCPHFNVTWLHRAISVASGAGRGCASAKDALHHTALRPVLEQESAPRLFVADVECGIRFPEAEHVLSQSLFLGGNTSVPQPLDMLLRIESLPSDLLRMKQRIGYLQDDKCPLQKKRVASQKPRGVPGRGLILRLLAQDSALLQSVCNIYMQDYLCLGYALPEGCQVAPELHAVERG</sequence>
<gene>
    <name evidence="1" type="ORF">AB1Y20_002778</name>
</gene>
<name>A0AB34JBK7_PRYPA</name>
<keyword evidence="2" id="KW-1185">Reference proteome</keyword>
<reference evidence="1 2" key="1">
    <citation type="journal article" date="2024" name="Science">
        <title>Giant polyketide synthase enzymes in the biosynthesis of giant marine polyether toxins.</title>
        <authorList>
            <person name="Fallon T.R."/>
            <person name="Shende V.V."/>
            <person name="Wierzbicki I.H."/>
            <person name="Pendleton A.L."/>
            <person name="Watervoot N.F."/>
            <person name="Auber R.P."/>
            <person name="Gonzalez D.J."/>
            <person name="Wisecaver J.H."/>
            <person name="Moore B.S."/>
        </authorList>
    </citation>
    <scope>NUCLEOTIDE SEQUENCE [LARGE SCALE GENOMIC DNA]</scope>
    <source>
        <strain evidence="1 2">12B1</strain>
    </source>
</reference>
<comment type="caution">
    <text evidence="1">The sequence shown here is derived from an EMBL/GenBank/DDBJ whole genome shotgun (WGS) entry which is preliminary data.</text>
</comment>
<proteinExistence type="predicted"/>
<protein>
    <submittedName>
        <fullName evidence="1">Uncharacterized protein</fullName>
    </submittedName>
</protein>
<evidence type="ECO:0000313" key="2">
    <source>
        <dbReference type="Proteomes" id="UP001515480"/>
    </source>
</evidence>
<organism evidence="1 2">
    <name type="scientific">Prymnesium parvum</name>
    <name type="common">Toxic golden alga</name>
    <dbReference type="NCBI Taxonomy" id="97485"/>
    <lineage>
        <taxon>Eukaryota</taxon>
        <taxon>Haptista</taxon>
        <taxon>Haptophyta</taxon>
        <taxon>Prymnesiophyceae</taxon>
        <taxon>Prymnesiales</taxon>
        <taxon>Prymnesiaceae</taxon>
        <taxon>Prymnesium</taxon>
    </lineage>
</organism>
<dbReference type="EMBL" id="JBGBPQ010000010">
    <property type="protein sequence ID" value="KAL1518487.1"/>
    <property type="molecule type" value="Genomic_DNA"/>
</dbReference>
<accession>A0AB34JBK7</accession>
<dbReference type="AlphaFoldDB" id="A0AB34JBK7"/>
<dbReference type="Proteomes" id="UP001515480">
    <property type="component" value="Unassembled WGS sequence"/>
</dbReference>
<evidence type="ECO:0000313" key="1">
    <source>
        <dbReference type="EMBL" id="KAL1518487.1"/>
    </source>
</evidence>